<evidence type="ECO:0000259" key="1">
    <source>
        <dbReference type="Pfam" id="PF06985"/>
    </source>
</evidence>
<accession>A0ABR4B0Y0</accession>
<protein>
    <recommendedName>
        <fullName evidence="1">Heterokaryon incompatibility domain-containing protein</fullName>
    </recommendedName>
</protein>
<dbReference type="Pfam" id="PF06985">
    <property type="entry name" value="HET"/>
    <property type="match status" value="1"/>
</dbReference>
<dbReference type="Proteomes" id="UP001590951">
    <property type="component" value="Unassembled WGS sequence"/>
</dbReference>
<dbReference type="PANTHER" id="PTHR33112">
    <property type="entry name" value="DOMAIN PROTEIN, PUTATIVE-RELATED"/>
    <property type="match status" value="1"/>
</dbReference>
<sequence length="467" mass="53019">MVHLSTRELPKTILDALSITQYLGFRYIWIDTLCVIQNSAEDWEENCARMATIYANSACTISASASNDGNEGSLMPRDPNTTGWMGIEFPHPFPSDYDLVSNRIICNQQWPVHISAAALKVILLPNLSDPKQLVEAGPLSQRGWALQERCLSPRILHFTEQQLVWECESTWSYECLPSRKRSIVEVEKCPPKHKSQSDFSGDRAQLYNAWYSIVREFSRAKLTCIKDQLPAISGLASGYLSKLPGETYLAGLWKNDLIRGLWWAKSSRYPQALHRPRIPRLYLAPSWSWASVIGPVFHPEFEPDADGPTVVEAKVSTIGLDPLGQVHDGVLRLCGRLKHVRKGYRILHGFNLPPPRALVQLLKPYTPEDVQNAAKRLSDRYKLVDEDMEDELDFCGQFYFDDSRDSAEQSLYCLRIAKTAFYRHSTIHVLVLVPTGGAKNQYRRVGIGEISRLDWFDDCEATTFDII</sequence>
<keyword evidence="3" id="KW-1185">Reference proteome</keyword>
<gene>
    <name evidence="2" type="ORF">ABVK25_010307</name>
</gene>
<name>A0ABR4B0Y0_9LECA</name>
<dbReference type="InterPro" id="IPR010730">
    <property type="entry name" value="HET"/>
</dbReference>
<organism evidence="2 3">
    <name type="scientific">Lepraria finkii</name>
    <dbReference type="NCBI Taxonomy" id="1340010"/>
    <lineage>
        <taxon>Eukaryota</taxon>
        <taxon>Fungi</taxon>
        <taxon>Dikarya</taxon>
        <taxon>Ascomycota</taxon>
        <taxon>Pezizomycotina</taxon>
        <taxon>Lecanoromycetes</taxon>
        <taxon>OSLEUM clade</taxon>
        <taxon>Lecanoromycetidae</taxon>
        <taxon>Lecanorales</taxon>
        <taxon>Lecanorineae</taxon>
        <taxon>Stereocaulaceae</taxon>
        <taxon>Lepraria</taxon>
    </lineage>
</organism>
<feature type="domain" description="Heterokaryon incompatibility" evidence="1">
    <location>
        <begin position="6"/>
        <end position="148"/>
    </location>
</feature>
<comment type="caution">
    <text evidence="2">The sequence shown here is derived from an EMBL/GenBank/DDBJ whole genome shotgun (WGS) entry which is preliminary data.</text>
</comment>
<proteinExistence type="predicted"/>
<evidence type="ECO:0000313" key="3">
    <source>
        <dbReference type="Proteomes" id="UP001590951"/>
    </source>
</evidence>
<dbReference type="EMBL" id="JBHFEH010000064">
    <property type="protein sequence ID" value="KAL2049403.1"/>
    <property type="molecule type" value="Genomic_DNA"/>
</dbReference>
<reference evidence="2 3" key="1">
    <citation type="submission" date="2024-09" db="EMBL/GenBank/DDBJ databases">
        <title>Rethinking Asexuality: The Enigmatic Case of Functional Sexual Genes in Lepraria (Stereocaulaceae).</title>
        <authorList>
            <person name="Doellman M."/>
            <person name="Sun Y."/>
            <person name="Barcenas-Pena A."/>
            <person name="Lumbsch H.T."/>
            <person name="Grewe F."/>
        </authorList>
    </citation>
    <scope>NUCLEOTIDE SEQUENCE [LARGE SCALE GENOMIC DNA]</scope>
    <source>
        <strain evidence="2 3">Grewe 0041</strain>
    </source>
</reference>
<dbReference type="PANTHER" id="PTHR33112:SF16">
    <property type="entry name" value="HETEROKARYON INCOMPATIBILITY DOMAIN-CONTAINING PROTEIN"/>
    <property type="match status" value="1"/>
</dbReference>
<evidence type="ECO:0000313" key="2">
    <source>
        <dbReference type="EMBL" id="KAL2049403.1"/>
    </source>
</evidence>